<sequence>MDSDLMLVVGLALVAFGIPALVSAFSDSRPPRAAAVAFVLGGGLITYAVMTNPGGYEVGDIPDVVMDVIARVIR</sequence>
<dbReference type="AlphaFoldDB" id="A0A6L8VC37"/>
<keyword evidence="1" id="KW-1133">Transmembrane helix</keyword>
<accession>A0A6L8VC37</accession>
<name>A0A6L8VC37_9RHOB</name>
<evidence type="ECO:0008006" key="4">
    <source>
        <dbReference type="Google" id="ProtNLM"/>
    </source>
</evidence>
<organism evidence="2 3">
    <name type="scientific">Frigidibacter albus</name>
    <dbReference type="NCBI Taxonomy" id="1465486"/>
    <lineage>
        <taxon>Bacteria</taxon>
        <taxon>Pseudomonadati</taxon>
        <taxon>Pseudomonadota</taxon>
        <taxon>Alphaproteobacteria</taxon>
        <taxon>Rhodobacterales</taxon>
        <taxon>Paracoccaceae</taxon>
        <taxon>Frigidibacter</taxon>
    </lineage>
</organism>
<dbReference type="EMBL" id="WWNR01000001">
    <property type="protein sequence ID" value="MZQ87877.1"/>
    <property type="molecule type" value="Genomic_DNA"/>
</dbReference>
<feature type="transmembrane region" description="Helical" evidence="1">
    <location>
        <begin position="34"/>
        <end position="50"/>
    </location>
</feature>
<keyword evidence="3" id="KW-1185">Reference proteome</keyword>
<keyword evidence="1" id="KW-0812">Transmembrane</keyword>
<gene>
    <name evidence="2" type="ORF">GS660_02045</name>
</gene>
<dbReference type="RefSeq" id="WP_161342871.1">
    <property type="nucleotide sequence ID" value="NZ_BMGW01000001.1"/>
</dbReference>
<reference evidence="2 3" key="1">
    <citation type="submission" date="2020-01" db="EMBL/GenBank/DDBJ databases">
        <title>Frigidibacter albus SP32T (=CGMCC 1.13995T).</title>
        <authorList>
            <person name="Liao X."/>
        </authorList>
    </citation>
    <scope>NUCLEOTIDE SEQUENCE [LARGE SCALE GENOMIC DNA]</scope>
    <source>
        <strain evidence="2 3">SP32</strain>
    </source>
</reference>
<comment type="caution">
    <text evidence="2">The sequence shown here is derived from an EMBL/GenBank/DDBJ whole genome shotgun (WGS) entry which is preliminary data.</text>
</comment>
<dbReference type="OrthoDB" id="7875801at2"/>
<keyword evidence="1" id="KW-0472">Membrane</keyword>
<evidence type="ECO:0000313" key="2">
    <source>
        <dbReference type="EMBL" id="MZQ87877.1"/>
    </source>
</evidence>
<dbReference type="Proteomes" id="UP000477083">
    <property type="component" value="Unassembled WGS sequence"/>
</dbReference>
<evidence type="ECO:0000313" key="3">
    <source>
        <dbReference type="Proteomes" id="UP000477083"/>
    </source>
</evidence>
<protein>
    <recommendedName>
        <fullName evidence="4">50S ribosomal protein L35</fullName>
    </recommendedName>
</protein>
<evidence type="ECO:0000256" key="1">
    <source>
        <dbReference type="SAM" id="Phobius"/>
    </source>
</evidence>
<proteinExistence type="predicted"/>